<dbReference type="GO" id="GO:0005230">
    <property type="term" value="F:extracellular ligand-gated monoatomic ion channel activity"/>
    <property type="evidence" value="ECO:0007669"/>
    <property type="project" value="InterPro"/>
</dbReference>
<dbReference type="Proteomes" id="UP000596742">
    <property type="component" value="Unassembled WGS sequence"/>
</dbReference>
<reference evidence="2" key="1">
    <citation type="submission" date="2018-11" db="EMBL/GenBank/DDBJ databases">
        <authorList>
            <person name="Alioto T."/>
            <person name="Alioto T."/>
        </authorList>
    </citation>
    <scope>NUCLEOTIDE SEQUENCE</scope>
</reference>
<evidence type="ECO:0000259" key="1">
    <source>
        <dbReference type="PROSITE" id="PS50878"/>
    </source>
</evidence>
<comment type="caution">
    <text evidence="2">The sequence shown here is derived from an EMBL/GenBank/DDBJ whole genome shotgun (WGS) entry which is preliminary data.</text>
</comment>
<feature type="domain" description="Reverse transcriptase" evidence="1">
    <location>
        <begin position="1"/>
        <end position="95"/>
    </location>
</feature>
<dbReference type="GO" id="GO:0016020">
    <property type="term" value="C:membrane"/>
    <property type="evidence" value="ECO:0007669"/>
    <property type="project" value="InterPro"/>
</dbReference>
<accession>A0A8B6E1B6</accession>
<dbReference type="SUPFAM" id="SSF63712">
    <property type="entry name" value="Nicotinic receptor ligand binding domain-like"/>
    <property type="match status" value="1"/>
</dbReference>
<evidence type="ECO:0000313" key="2">
    <source>
        <dbReference type="EMBL" id="VDI27572.1"/>
    </source>
</evidence>
<dbReference type="AlphaFoldDB" id="A0A8B6E1B6"/>
<dbReference type="Pfam" id="PF02931">
    <property type="entry name" value="Neur_chan_LBD"/>
    <property type="match status" value="1"/>
</dbReference>
<dbReference type="InterPro" id="IPR000477">
    <property type="entry name" value="RT_dom"/>
</dbReference>
<dbReference type="PROSITE" id="PS50878">
    <property type="entry name" value="RT_POL"/>
    <property type="match status" value="1"/>
</dbReference>
<sequence>MYINELATEIENSGGNGIFIHENFHNVMLLFFADDLALIDDTTVDLQRRLNNLEKYCEKWNMTKNMDKSNIVVFKNGGLLSITCISCQKWFNITEEFMVIPNNNGNRVVVKLQLELSQVIADAMAMSVEMHHSMNLRWQDDRFIRQGSTDPHKTYINMYGTDPDFEFIWVPDVYMTNEVPSGILDYQPTDIIRIYENGTLLLSKQLSLIVPSVILQNSDIL</sequence>
<dbReference type="InterPro" id="IPR006202">
    <property type="entry name" value="Neur_chan_lig-bd"/>
</dbReference>
<dbReference type="EMBL" id="UYJE01004384">
    <property type="protein sequence ID" value="VDI27572.1"/>
    <property type="molecule type" value="Genomic_DNA"/>
</dbReference>
<proteinExistence type="predicted"/>
<dbReference type="InterPro" id="IPR036734">
    <property type="entry name" value="Neur_chan_lig-bd_sf"/>
</dbReference>
<protein>
    <recommendedName>
        <fullName evidence="1">Reverse transcriptase domain-containing protein</fullName>
    </recommendedName>
</protein>
<name>A0A8B6E1B6_MYTGA</name>
<organism evidence="2 3">
    <name type="scientific">Mytilus galloprovincialis</name>
    <name type="common">Mediterranean mussel</name>
    <dbReference type="NCBI Taxonomy" id="29158"/>
    <lineage>
        <taxon>Eukaryota</taxon>
        <taxon>Metazoa</taxon>
        <taxon>Spiralia</taxon>
        <taxon>Lophotrochozoa</taxon>
        <taxon>Mollusca</taxon>
        <taxon>Bivalvia</taxon>
        <taxon>Autobranchia</taxon>
        <taxon>Pteriomorphia</taxon>
        <taxon>Mytilida</taxon>
        <taxon>Mytiloidea</taxon>
        <taxon>Mytilidae</taxon>
        <taxon>Mytilinae</taxon>
        <taxon>Mytilus</taxon>
    </lineage>
</organism>
<dbReference type="Gene3D" id="2.70.170.10">
    <property type="entry name" value="Neurotransmitter-gated ion-channel ligand-binding domain"/>
    <property type="match status" value="1"/>
</dbReference>
<gene>
    <name evidence="2" type="ORF">MGAL_10B054582</name>
</gene>
<keyword evidence="3" id="KW-1185">Reference proteome</keyword>
<evidence type="ECO:0000313" key="3">
    <source>
        <dbReference type="Proteomes" id="UP000596742"/>
    </source>
</evidence>
<dbReference type="OrthoDB" id="10364481at2759"/>